<evidence type="ECO:0008006" key="3">
    <source>
        <dbReference type="Google" id="ProtNLM"/>
    </source>
</evidence>
<dbReference type="EMBL" id="DF842913">
    <property type="protein sequence ID" value="GAT46910.1"/>
    <property type="molecule type" value="Genomic_DNA"/>
</dbReference>
<dbReference type="Gene3D" id="1.10.30.10">
    <property type="entry name" value="High mobility group box domain"/>
    <property type="match status" value="1"/>
</dbReference>
<dbReference type="Proteomes" id="UP000815677">
    <property type="component" value="Unassembled WGS sequence"/>
</dbReference>
<keyword evidence="2" id="KW-1185">Reference proteome</keyword>
<accession>A0ABQ0L6Y0</accession>
<protein>
    <recommendedName>
        <fullName evidence="3">HMG box domain-containing protein</fullName>
    </recommendedName>
</protein>
<gene>
    <name evidence="1" type="ORF">MCHLO_04403</name>
</gene>
<evidence type="ECO:0000313" key="2">
    <source>
        <dbReference type="Proteomes" id="UP000815677"/>
    </source>
</evidence>
<dbReference type="SUPFAM" id="SSF47095">
    <property type="entry name" value="HMG-box"/>
    <property type="match status" value="1"/>
</dbReference>
<reference evidence="1" key="1">
    <citation type="submission" date="2014-09" db="EMBL/GenBank/DDBJ databases">
        <title>Genome sequence of the luminous mushroom Mycena chlorophos for searching fungal bioluminescence genes.</title>
        <authorList>
            <person name="Tanaka Y."/>
            <person name="Kasuga D."/>
            <person name="Oba Y."/>
            <person name="Hase S."/>
            <person name="Sato K."/>
            <person name="Oba Y."/>
            <person name="Sakakibara Y."/>
        </authorList>
    </citation>
    <scope>NUCLEOTIDE SEQUENCE</scope>
</reference>
<organism evidence="1 2">
    <name type="scientific">Mycena chlorophos</name>
    <name type="common">Agaric fungus</name>
    <name type="synonym">Agaricus chlorophos</name>
    <dbReference type="NCBI Taxonomy" id="658473"/>
    <lineage>
        <taxon>Eukaryota</taxon>
        <taxon>Fungi</taxon>
        <taxon>Dikarya</taxon>
        <taxon>Basidiomycota</taxon>
        <taxon>Agaricomycotina</taxon>
        <taxon>Agaricomycetes</taxon>
        <taxon>Agaricomycetidae</taxon>
        <taxon>Agaricales</taxon>
        <taxon>Marasmiineae</taxon>
        <taxon>Mycenaceae</taxon>
        <taxon>Mycena</taxon>
    </lineage>
</organism>
<dbReference type="InterPro" id="IPR036910">
    <property type="entry name" value="HMG_box_dom_sf"/>
</dbReference>
<proteinExistence type="predicted"/>
<evidence type="ECO:0000313" key="1">
    <source>
        <dbReference type="EMBL" id="GAT46910.1"/>
    </source>
</evidence>
<name>A0ABQ0L6Y0_MYCCL</name>
<sequence length="80" mass="9315">MPPGANPKHPIQLNQVPPNVLAQAIADEWNKLSPAEKEYWRKRQQEQKIRASATMQIARTLDESPRASRVRNRVWYSFFA</sequence>
<dbReference type="CDD" id="cd00084">
    <property type="entry name" value="HMG-box_SF"/>
    <property type="match status" value="1"/>
</dbReference>